<keyword evidence="2" id="KW-0472">Membrane</keyword>
<feature type="domain" description="Bacterial sugar transferase" evidence="3">
    <location>
        <begin position="121"/>
        <end position="302"/>
    </location>
</feature>
<protein>
    <submittedName>
        <fullName evidence="4">Bacterial sugar transferase</fullName>
    </submittedName>
</protein>
<evidence type="ECO:0000313" key="4">
    <source>
        <dbReference type="EMBL" id="CAA6827797.1"/>
    </source>
</evidence>
<keyword evidence="4" id="KW-0808">Transferase</keyword>
<evidence type="ECO:0000256" key="2">
    <source>
        <dbReference type="SAM" id="Phobius"/>
    </source>
</evidence>
<dbReference type="AlphaFoldDB" id="A0A6S6UFM1"/>
<organism evidence="4">
    <name type="scientific">uncultured Sulfurovum sp</name>
    <dbReference type="NCBI Taxonomy" id="269237"/>
    <lineage>
        <taxon>Bacteria</taxon>
        <taxon>Pseudomonadati</taxon>
        <taxon>Campylobacterota</taxon>
        <taxon>Epsilonproteobacteria</taxon>
        <taxon>Campylobacterales</taxon>
        <taxon>Sulfurovaceae</taxon>
        <taxon>Sulfurovum</taxon>
        <taxon>environmental samples</taxon>
    </lineage>
</organism>
<dbReference type="PANTHER" id="PTHR30576:SF0">
    <property type="entry name" value="UNDECAPRENYL-PHOSPHATE N-ACETYLGALACTOSAMINYL 1-PHOSPHATE TRANSFERASE-RELATED"/>
    <property type="match status" value="1"/>
</dbReference>
<evidence type="ECO:0000259" key="3">
    <source>
        <dbReference type="Pfam" id="PF02397"/>
    </source>
</evidence>
<reference evidence="4" key="1">
    <citation type="submission" date="2020-01" db="EMBL/GenBank/DDBJ databases">
        <authorList>
            <person name="Meier V. D."/>
            <person name="Meier V D."/>
        </authorList>
    </citation>
    <scope>NUCLEOTIDE SEQUENCE</scope>
    <source>
        <strain evidence="4">HLG_WM_MAG_01</strain>
    </source>
</reference>
<keyword evidence="2" id="KW-0812">Transmembrane</keyword>
<keyword evidence="2" id="KW-1133">Transmembrane helix</keyword>
<dbReference type="InterPro" id="IPR003362">
    <property type="entry name" value="Bact_transf"/>
</dbReference>
<dbReference type="PANTHER" id="PTHR30576">
    <property type="entry name" value="COLANIC BIOSYNTHESIS UDP-GLUCOSE LIPID CARRIER TRANSFERASE"/>
    <property type="match status" value="1"/>
</dbReference>
<proteinExistence type="inferred from homology"/>
<name>A0A6S6UFM1_9BACT</name>
<dbReference type="Pfam" id="PF02397">
    <property type="entry name" value="Bac_transf"/>
    <property type="match status" value="1"/>
</dbReference>
<dbReference type="GO" id="GO:0016780">
    <property type="term" value="F:phosphotransferase activity, for other substituted phosphate groups"/>
    <property type="evidence" value="ECO:0007669"/>
    <property type="project" value="TreeGrafter"/>
</dbReference>
<comment type="similarity">
    <text evidence="1">Belongs to the bacterial sugar transferase family.</text>
</comment>
<evidence type="ECO:0000256" key="1">
    <source>
        <dbReference type="ARBA" id="ARBA00006464"/>
    </source>
</evidence>
<sequence length="313" mass="36894">MIILGEKYSFSEIEYNRIKKYFKKITHVKYKEKSSQEILDQIASSLKGNKKSLIVLNTQAILSPELITYLTKLEVQGTTYITVENFLETYLQKCFISEELSINTSFLEDIHNYTIFQYIQKRLIDYLGVLLLLIPTLIAIVYSKYRITKESPGDIFFKQTRVGQKEEEFNCIKLRSMHQDAEKSGAQFAKDDDPRTFPWGKIIRYKKIDELTQIWNVLKGDMHLVGPRPERRIWTNEFEKSIPYYTQRHLIAPGITGLAQIKYQYGSGQLDAKEKLMYDLYYIKNWSLALEIQVIWKTLLFLVTKQREDLSNF</sequence>
<dbReference type="EMBL" id="CACVAS010000165">
    <property type="protein sequence ID" value="CAA6827797.1"/>
    <property type="molecule type" value="Genomic_DNA"/>
</dbReference>
<accession>A0A6S6UFM1</accession>
<gene>
    <name evidence="4" type="ORF">HELGO_WM27306</name>
</gene>
<feature type="transmembrane region" description="Helical" evidence="2">
    <location>
        <begin position="123"/>
        <end position="142"/>
    </location>
</feature>